<dbReference type="InterPro" id="IPR000602">
    <property type="entry name" value="Glyco_hydro_38_N"/>
</dbReference>
<dbReference type="EC" id="3.2.1.24" evidence="3"/>
<evidence type="ECO:0000256" key="6">
    <source>
        <dbReference type="ARBA" id="ARBA00023295"/>
    </source>
</evidence>
<dbReference type="GO" id="GO:0030246">
    <property type="term" value="F:carbohydrate binding"/>
    <property type="evidence" value="ECO:0007669"/>
    <property type="project" value="InterPro"/>
</dbReference>
<keyword evidence="6" id="KW-0326">Glycosidase</keyword>
<dbReference type="OMA" id="WHERERF"/>
<dbReference type="GO" id="GO:0000329">
    <property type="term" value="C:fungal-type vacuole membrane"/>
    <property type="evidence" value="ECO:0007669"/>
    <property type="project" value="TreeGrafter"/>
</dbReference>
<dbReference type="Pfam" id="PF01074">
    <property type="entry name" value="Glyco_hydro_38N"/>
    <property type="match status" value="1"/>
</dbReference>
<comment type="function">
    <text evidence="7">Degrades free oligosaccharides in the vacuole.</text>
</comment>
<evidence type="ECO:0000256" key="5">
    <source>
        <dbReference type="ARBA" id="ARBA00022801"/>
    </source>
</evidence>
<keyword evidence="4" id="KW-0479">Metal-binding</keyword>
<proteinExistence type="inferred from homology"/>
<dbReference type="InterPro" id="IPR037094">
    <property type="entry name" value="Glyco_hydro_38_cen_sf"/>
</dbReference>
<dbReference type="FunFam" id="2.70.98.30:FF:000001">
    <property type="entry name" value="alpha-mannosidase 2C1 isoform X2"/>
    <property type="match status" value="1"/>
</dbReference>
<gene>
    <name evidence="10" type="ORF">M427DRAFT_503846</name>
</gene>
<reference evidence="10 11" key="1">
    <citation type="journal article" date="2015" name="Genome Biol. Evol.">
        <title>Phylogenomic analyses indicate that early fungi evolved digesting cell walls of algal ancestors of land plants.</title>
        <authorList>
            <person name="Chang Y."/>
            <person name="Wang S."/>
            <person name="Sekimoto S."/>
            <person name="Aerts A.L."/>
            <person name="Choi C."/>
            <person name="Clum A."/>
            <person name="LaButti K.M."/>
            <person name="Lindquist E.A."/>
            <person name="Yee Ngan C."/>
            <person name="Ohm R.A."/>
            <person name="Salamov A.A."/>
            <person name="Grigoriev I.V."/>
            <person name="Spatafora J.W."/>
            <person name="Berbee M.L."/>
        </authorList>
    </citation>
    <scope>NUCLEOTIDE SEQUENCE [LARGE SCALE GENOMIC DNA]</scope>
    <source>
        <strain evidence="10 11">JEL478</strain>
    </source>
</reference>
<dbReference type="STRING" id="1344416.A0A139A543"/>
<evidence type="ECO:0000256" key="7">
    <source>
        <dbReference type="ARBA" id="ARBA00054985"/>
    </source>
</evidence>
<dbReference type="Gene3D" id="1.20.1270.50">
    <property type="entry name" value="Glycoside hydrolase family 38, central domain"/>
    <property type="match status" value="1"/>
</dbReference>
<keyword evidence="11" id="KW-1185">Reference proteome</keyword>
<keyword evidence="5 10" id="KW-0378">Hydrolase</keyword>
<dbReference type="InterPro" id="IPR027291">
    <property type="entry name" value="Glyco_hydro_38_N_sf"/>
</dbReference>
<dbReference type="InterPro" id="IPR028995">
    <property type="entry name" value="Glyco_hydro_57/38_cen_sf"/>
</dbReference>
<dbReference type="InterPro" id="IPR041147">
    <property type="entry name" value="GH38_C"/>
</dbReference>
<organism evidence="10 11">
    <name type="scientific">Gonapodya prolifera (strain JEL478)</name>
    <name type="common">Monoblepharis prolifera</name>
    <dbReference type="NCBI Taxonomy" id="1344416"/>
    <lineage>
        <taxon>Eukaryota</taxon>
        <taxon>Fungi</taxon>
        <taxon>Fungi incertae sedis</taxon>
        <taxon>Chytridiomycota</taxon>
        <taxon>Chytridiomycota incertae sedis</taxon>
        <taxon>Monoblepharidomycetes</taxon>
        <taxon>Monoblepharidales</taxon>
        <taxon>Gonapodyaceae</taxon>
        <taxon>Gonapodya</taxon>
    </lineage>
</organism>
<evidence type="ECO:0000256" key="3">
    <source>
        <dbReference type="ARBA" id="ARBA00012752"/>
    </source>
</evidence>
<dbReference type="SUPFAM" id="SSF88713">
    <property type="entry name" value="Glycoside hydrolase/deacetylase"/>
    <property type="match status" value="1"/>
</dbReference>
<dbReference type="EMBL" id="KQ965794">
    <property type="protein sequence ID" value="KXS11926.1"/>
    <property type="molecule type" value="Genomic_DNA"/>
</dbReference>
<dbReference type="InterPro" id="IPR015341">
    <property type="entry name" value="Glyco_hydro_38_cen"/>
</dbReference>
<dbReference type="PANTHER" id="PTHR46017:SF1">
    <property type="entry name" value="ALPHA-MANNOSIDASE 2C1"/>
    <property type="match status" value="1"/>
</dbReference>
<evidence type="ECO:0000313" key="10">
    <source>
        <dbReference type="EMBL" id="KXS11926.1"/>
    </source>
</evidence>
<dbReference type="InterPro" id="IPR011330">
    <property type="entry name" value="Glyco_hydro/deAcase_b/a-brl"/>
</dbReference>
<evidence type="ECO:0000256" key="4">
    <source>
        <dbReference type="ARBA" id="ARBA00022723"/>
    </source>
</evidence>
<evidence type="ECO:0000256" key="1">
    <source>
        <dbReference type="ARBA" id="ARBA00000365"/>
    </source>
</evidence>
<dbReference type="SUPFAM" id="SSF88688">
    <property type="entry name" value="Families 57/38 glycoside transferase middle domain"/>
    <property type="match status" value="1"/>
</dbReference>
<dbReference type="Pfam" id="PF07748">
    <property type="entry name" value="Glyco_hydro_38C"/>
    <property type="match status" value="1"/>
</dbReference>
<sequence length="1088" mass="122195">MHKYPRSITGAFTSTEYFSDVNLRSALFKAKATAASTKDAHADADADADAVKLEVYPAPGLERISFTAALSGTYTPTDIGARFGPSWKTFWVRVTCTVPDSPVWAGQEVWFVWDAECEGLVWTQDGTPIKGLTGGTWVDRRAEYVLTKNAKAGEKFTFYIELACNGMFGVGRAGMINPVDPDRFFNLAQAEIAVPNKDAWALYRDFEIVLGMAKELPADSDRGAKALVVANDIVNTFRHDDLSTIAPCRALASRFLSAHNGDATHRVTAIGHCHIDTAWLWPYAETKRKVARSWAAQVELMEQYPNFMFTASQMQQWEWLKDLYPTLWPRVMRYVKEGRFVPIGGTWVEMDCNVPSGESFVRQFLYGQRFMRKEFDGMQSEVFWLPDTFGYSAQLPQIVKHMGGKYFFTQKLSWNNINKFPHTTFWWAALDGTKVLTHFCPADTYCSQADVKDVTFSVKNNKDLATTSESLLLFGNGDGGGGPNAAMVERLERMADVAGLPKVEFGSPNEFYARLEESSRNLTVWKGELYFELHRGTYTTHASTKRNNRKCEYLLRDVEYFGSLASALGQTKVHDWSYPKETLDRLWKMVLLNQFHDVLPGSSITEVYKDTEGMYKEIREIGTKLFDESVLQFFDVLGTPANESAGATSISVHNTTCWPRSELVEVPLSPLAASVKDKMVQKSADGKTGLVFVPDIPSFGHRTVRLSELPPIPMRATAKKSPDGSYYLENDHLHVSVNAQGRITALIHKRTGRNAVPSGALGNVFRIYEDVPLFWDAWDVEVYHLEKSWEATTGEVTIAEEGPVRAVLAVRYPITPTSVLTQKIVLSAQSQIVEFDTEVDWHENRKFLKVEFTFDVMSDVATYETAFGSLQRPSHFNTSWDMAKFEVCGHKFGDLSEFGFGCAILNDCKYGYATRGNTMTLSLIRSPKAPDDTCDMGHHKLRYAVYPHKGSFSESDVVKMGYQYNVPVIARGTAESPELSRSFFEIDSPNVVLDTIKLSEDDQGSIILRLYDGYGGHSRVTLKTTLPLVEIHRVNGLEDEEQGVAFRSEGGVTSFVVDIRTFEIVSLKLKLSPNDDWERVDSKREASE</sequence>
<dbReference type="PANTHER" id="PTHR46017">
    <property type="entry name" value="ALPHA-MANNOSIDASE 2C1"/>
    <property type="match status" value="1"/>
</dbReference>
<name>A0A139A543_GONPJ</name>
<dbReference type="GO" id="GO:0004559">
    <property type="term" value="F:alpha-mannosidase activity"/>
    <property type="evidence" value="ECO:0007669"/>
    <property type="project" value="UniProtKB-EC"/>
</dbReference>
<dbReference type="FunFam" id="3.20.110.10:FF:000002">
    <property type="entry name" value="alpha-mannosidase 2C1 isoform X1"/>
    <property type="match status" value="1"/>
</dbReference>
<evidence type="ECO:0000259" key="9">
    <source>
        <dbReference type="SMART" id="SM00872"/>
    </source>
</evidence>
<dbReference type="OrthoDB" id="10261055at2759"/>
<comment type="catalytic activity">
    <reaction evidence="1">
        <text>Hydrolysis of terminal, non-reducing alpha-D-mannose residues in alpha-D-mannosides.</text>
        <dbReference type="EC" id="3.2.1.24"/>
    </reaction>
</comment>
<dbReference type="Pfam" id="PF17677">
    <property type="entry name" value="Glyco_hydro38C2"/>
    <property type="match status" value="1"/>
</dbReference>
<evidence type="ECO:0000256" key="2">
    <source>
        <dbReference type="ARBA" id="ARBA00009792"/>
    </source>
</evidence>
<dbReference type="InterPro" id="IPR011682">
    <property type="entry name" value="Glyco_hydro_38_C"/>
</dbReference>
<dbReference type="GO" id="GO:0006013">
    <property type="term" value="P:mannose metabolic process"/>
    <property type="evidence" value="ECO:0007669"/>
    <property type="project" value="InterPro"/>
</dbReference>
<dbReference type="InterPro" id="IPR011013">
    <property type="entry name" value="Gal_mutarotase_sf_dom"/>
</dbReference>
<dbReference type="SMART" id="SM00872">
    <property type="entry name" value="Alpha-mann_mid"/>
    <property type="match status" value="1"/>
</dbReference>
<protein>
    <recommendedName>
        <fullName evidence="8">Alpha-mannosidase</fullName>
        <ecNumber evidence="3">3.2.1.24</ecNumber>
    </recommendedName>
</protein>
<feature type="domain" description="Glycoside hydrolase family 38 central" evidence="9">
    <location>
        <begin position="532"/>
        <end position="615"/>
    </location>
</feature>
<dbReference type="AlphaFoldDB" id="A0A139A543"/>
<dbReference type="GO" id="GO:0046872">
    <property type="term" value="F:metal ion binding"/>
    <property type="evidence" value="ECO:0007669"/>
    <property type="project" value="UniProtKB-KW"/>
</dbReference>
<dbReference type="Proteomes" id="UP000070544">
    <property type="component" value="Unassembled WGS sequence"/>
</dbReference>
<evidence type="ECO:0000313" key="11">
    <source>
        <dbReference type="Proteomes" id="UP000070544"/>
    </source>
</evidence>
<dbReference type="Pfam" id="PF22907">
    <property type="entry name" value="Ams1-like_1st"/>
    <property type="match status" value="1"/>
</dbReference>
<comment type="similarity">
    <text evidence="2">Belongs to the glycosyl hydrolase 38 family.</text>
</comment>
<accession>A0A139A543</accession>
<dbReference type="Gene3D" id="2.70.98.30">
    <property type="entry name" value="Golgi alpha-mannosidase II, domain 4"/>
    <property type="match status" value="1"/>
</dbReference>
<evidence type="ECO:0000256" key="8">
    <source>
        <dbReference type="ARBA" id="ARBA00071615"/>
    </source>
</evidence>
<dbReference type="FunFam" id="1.20.1270.50:FF:000004">
    <property type="entry name" value="alpha-mannosidase 2C1 isoform X1"/>
    <property type="match status" value="1"/>
</dbReference>
<dbReference type="Pfam" id="PF09261">
    <property type="entry name" value="Alpha-mann_mid"/>
    <property type="match status" value="1"/>
</dbReference>
<dbReference type="SUPFAM" id="SSF74650">
    <property type="entry name" value="Galactose mutarotase-like"/>
    <property type="match status" value="1"/>
</dbReference>
<dbReference type="GO" id="GO:0009313">
    <property type="term" value="P:oligosaccharide catabolic process"/>
    <property type="evidence" value="ECO:0007669"/>
    <property type="project" value="TreeGrafter"/>
</dbReference>
<dbReference type="Gene3D" id="3.20.110.10">
    <property type="entry name" value="Glycoside hydrolase 38, N terminal domain"/>
    <property type="match status" value="1"/>
</dbReference>
<dbReference type="InterPro" id="IPR054723">
    <property type="entry name" value="Ams1-like_N"/>
</dbReference>